<dbReference type="EMBL" id="JACHMF010000001">
    <property type="protein sequence ID" value="MBB4694544.1"/>
    <property type="molecule type" value="Genomic_DNA"/>
</dbReference>
<protein>
    <submittedName>
        <fullName evidence="2">Uncharacterized protein</fullName>
    </submittedName>
</protein>
<feature type="compositionally biased region" description="Low complexity" evidence="1">
    <location>
        <begin position="150"/>
        <end position="179"/>
    </location>
</feature>
<dbReference type="RefSeq" id="WP_184953014.1">
    <property type="nucleotide sequence ID" value="NZ_BOMC01000037.1"/>
</dbReference>
<name>A0A7W7CTR8_9ACTN</name>
<proteinExistence type="predicted"/>
<feature type="region of interest" description="Disordered" evidence="1">
    <location>
        <begin position="84"/>
        <end position="112"/>
    </location>
</feature>
<gene>
    <name evidence="2" type="ORF">BKA14_004692</name>
</gene>
<keyword evidence="3" id="KW-1185">Reference proteome</keyword>
<organism evidence="2 3">
    <name type="scientific">Paractinoplanes abujensis</name>
    <dbReference type="NCBI Taxonomy" id="882441"/>
    <lineage>
        <taxon>Bacteria</taxon>
        <taxon>Bacillati</taxon>
        <taxon>Actinomycetota</taxon>
        <taxon>Actinomycetes</taxon>
        <taxon>Micromonosporales</taxon>
        <taxon>Micromonosporaceae</taxon>
        <taxon>Paractinoplanes</taxon>
    </lineage>
</organism>
<dbReference type="Proteomes" id="UP000542742">
    <property type="component" value="Unassembled WGS sequence"/>
</dbReference>
<evidence type="ECO:0000256" key="1">
    <source>
        <dbReference type="SAM" id="MobiDB-lite"/>
    </source>
</evidence>
<feature type="region of interest" description="Disordered" evidence="1">
    <location>
        <begin position="148"/>
        <end position="179"/>
    </location>
</feature>
<comment type="caution">
    <text evidence="2">The sequence shown here is derived from an EMBL/GenBank/DDBJ whole genome shotgun (WGS) entry which is preliminary data.</text>
</comment>
<reference evidence="2 3" key="1">
    <citation type="submission" date="2020-08" db="EMBL/GenBank/DDBJ databases">
        <title>Sequencing the genomes of 1000 actinobacteria strains.</title>
        <authorList>
            <person name="Klenk H.-P."/>
        </authorList>
    </citation>
    <scope>NUCLEOTIDE SEQUENCE [LARGE SCALE GENOMIC DNA]</scope>
    <source>
        <strain evidence="2 3">DSM 45518</strain>
    </source>
</reference>
<evidence type="ECO:0000313" key="2">
    <source>
        <dbReference type="EMBL" id="MBB4694544.1"/>
    </source>
</evidence>
<dbReference type="AlphaFoldDB" id="A0A7W7CTR8"/>
<evidence type="ECO:0000313" key="3">
    <source>
        <dbReference type="Proteomes" id="UP000542742"/>
    </source>
</evidence>
<sequence>MNDTALQSSPITLDRRLLLGEIDYQVTAFPTDDHRIDLCIVSSDGDGHVVSEISGGISPADLPALTDVLTSTLAGLIAMTRARPAPAPAGLPPDRRERHPNQGARWTPGDDESLVERYRAGASQRALAAEFGRSTGGIRARLEHLGELAPGGRWRAPRGGSGEPPAVGPAGPAADRPAG</sequence>
<accession>A0A7W7CTR8</accession>